<comment type="caution">
    <text evidence="1">The sequence shown here is derived from an EMBL/GenBank/DDBJ whole genome shotgun (WGS) entry which is preliminary data.</text>
</comment>
<dbReference type="Proteomes" id="UP000823405">
    <property type="component" value="Unassembled WGS sequence"/>
</dbReference>
<accession>A0A9P6QZA0</accession>
<dbReference type="EMBL" id="JAAAIN010001460">
    <property type="protein sequence ID" value="KAG0302866.1"/>
    <property type="molecule type" value="Genomic_DNA"/>
</dbReference>
<evidence type="ECO:0000313" key="2">
    <source>
        <dbReference type="Proteomes" id="UP000823405"/>
    </source>
</evidence>
<organism evidence="1 2">
    <name type="scientific">Linnemannia gamsii</name>
    <dbReference type="NCBI Taxonomy" id="64522"/>
    <lineage>
        <taxon>Eukaryota</taxon>
        <taxon>Fungi</taxon>
        <taxon>Fungi incertae sedis</taxon>
        <taxon>Mucoromycota</taxon>
        <taxon>Mortierellomycotina</taxon>
        <taxon>Mortierellomycetes</taxon>
        <taxon>Mortierellales</taxon>
        <taxon>Mortierellaceae</taxon>
        <taxon>Linnemannia</taxon>
    </lineage>
</organism>
<reference evidence="1" key="1">
    <citation type="journal article" date="2020" name="Fungal Divers.">
        <title>Resolving the Mortierellaceae phylogeny through synthesis of multi-gene phylogenetics and phylogenomics.</title>
        <authorList>
            <person name="Vandepol N."/>
            <person name="Liber J."/>
            <person name="Desiro A."/>
            <person name="Na H."/>
            <person name="Kennedy M."/>
            <person name="Barry K."/>
            <person name="Grigoriev I.V."/>
            <person name="Miller A.N."/>
            <person name="O'Donnell K."/>
            <person name="Stajich J.E."/>
            <person name="Bonito G."/>
        </authorList>
    </citation>
    <scope>NUCLEOTIDE SEQUENCE</scope>
    <source>
        <strain evidence="1">NVP60</strain>
    </source>
</reference>
<dbReference type="AlphaFoldDB" id="A0A9P6QZA0"/>
<proteinExistence type="predicted"/>
<gene>
    <name evidence="1" type="ORF">BGZ97_002146</name>
</gene>
<evidence type="ECO:0000313" key="1">
    <source>
        <dbReference type="EMBL" id="KAG0302866.1"/>
    </source>
</evidence>
<protein>
    <submittedName>
        <fullName evidence="1">Uncharacterized protein</fullName>
    </submittedName>
</protein>
<name>A0A9P6QZA0_9FUNG</name>
<keyword evidence="2" id="KW-1185">Reference proteome</keyword>
<sequence length="54" mass="5866">MVSTTIPISRSITKAVLSKEQVEGVGACIRRSIDGQCQYKDFAGHKETSRPGDL</sequence>